<keyword evidence="4" id="KW-0443">Lipid metabolism</keyword>
<dbReference type="NCBIfam" id="TIGR01853">
    <property type="entry name" value="lipid_A_lpxD"/>
    <property type="match status" value="1"/>
</dbReference>
<evidence type="ECO:0000256" key="3">
    <source>
        <dbReference type="ARBA" id="ARBA00022679"/>
    </source>
</evidence>
<name>E6QMA9_9ZZZZ</name>
<dbReference type="Pfam" id="PF00132">
    <property type="entry name" value="Hexapep"/>
    <property type="match status" value="2"/>
</dbReference>
<comment type="caution">
    <text evidence="6">The sequence shown here is derived from an EMBL/GenBank/DDBJ whole genome shotgun (WGS) entry which is preliminary data.</text>
</comment>
<dbReference type="InterPro" id="IPR018357">
    <property type="entry name" value="Hexapep_transf_CS"/>
</dbReference>
<organism evidence="6">
    <name type="scientific">mine drainage metagenome</name>
    <dbReference type="NCBI Taxonomy" id="410659"/>
    <lineage>
        <taxon>unclassified sequences</taxon>
        <taxon>metagenomes</taxon>
        <taxon>ecological metagenomes</taxon>
    </lineage>
</organism>
<dbReference type="EMBL" id="CABQ01000211">
    <property type="protein sequence ID" value="CBI08380.1"/>
    <property type="molecule type" value="Genomic_DNA"/>
</dbReference>
<reference evidence="6" key="1">
    <citation type="submission" date="2009-10" db="EMBL/GenBank/DDBJ databases">
        <title>Diversity of trophic interactions inside an arsenic-rich microbial ecosystem.</title>
        <authorList>
            <person name="Bertin P.N."/>
            <person name="Heinrich-Salmeron A."/>
            <person name="Pelletier E."/>
            <person name="Goulhen-Chollet F."/>
            <person name="Arsene-Ploetze F."/>
            <person name="Gallien S."/>
            <person name="Calteau A."/>
            <person name="Vallenet D."/>
            <person name="Casiot C."/>
            <person name="Chane-Woon-Ming B."/>
            <person name="Giloteaux L."/>
            <person name="Barakat M."/>
            <person name="Bonnefoy V."/>
            <person name="Bruneel O."/>
            <person name="Chandler M."/>
            <person name="Cleiss J."/>
            <person name="Duran R."/>
            <person name="Elbaz-Poulichet F."/>
            <person name="Fonknechten N."/>
            <person name="Lauga B."/>
            <person name="Mornico D."/>
            <person name="Ortet P."/>
            <person name="Schaeffer C."/>
            <person name="Siguier P."/>
            <person name="Alexander Thil Smith A."/>
            <person name="Van Dorsselaer A."/>
            <person name="Weissenbach J."/>
            <person name="Medigue C."/>
            <person name="Le Paslier D."/>
        </authorList>
    </citation>
    <scope>NUCLEOTIDE SEQUENCE</scope>
</reference>
<keyword evidence="1" id="KW-0444">Lipid biosynthesis</keyword>
<dbReference type="InterPro" id="IPR001451">
    <property type="entry name" value="Hexapep"/>
</dbReference>
<keyword evidence="5 6" id="KW-0012">Acyltransferase</keyword>
<dbReference type="PANTHER" id="PTHR43378">
    <property type="entry name" value="UDP-3-O-ACYLGLUCOSAMINE N-ACYLTRANSFERASE"/>
    <property type="match status" value="1"/>
</dbReference>
<evidence type="ECO:0000313" key="6">
    <source>
        <dbReference type="EMBL" id="CBI08380.1"/>
    </source>
</evidence>
<dbReference type="SUPFAM" id="SSF51161">
    <property type="entry name" value="Trimeric LpxA-like enzymes"/>
    <property type="match status" value="1"/>
</dbReference>
<dbReference type="CDD" id="cd03352">
    <property type="entry name" value="LbH_LpxD"/>
    <property type="match status" value="1"/>
</dbReference>
<evidence type="ECO:0000256" key="5">
    <source>
        <dbReference type="ARBA" id="ARBA00023315"/>
    </source>
</evidence>
<dbReference type="Gene3D" id="3.40.1390.10">
    <property type="entry name" value="MurE/MurF, N-terminal domain"/>
    <property type="match status" value="1"/>
</dbReference>
<keyword evidence="3 6" id="KW-0808">Transferase</keyword>
<gene>
    <name evidence="6" type="primary">lpxD</name>
    <name evidence="6" type="ORF">CARN6_1838</name>
</gene>
<dbReference type="NCBIfam" id="NF002060">
    <property type="entry name" value="PRK00892.1"/>
    <property type="match status" value="1"/>
</dbReference>
<dbReference type="EC" id="2.3.1.-" evidence="6"/>
<evidence type="ECO:0000256" key="1">
    <source>
        <dbReference type="ARBA" id="ARBA00022516"/>
    </source>
</evidence>
<accession>E6QMA9</accession>
<dbReference type="InterPro" id="IPR011004">
    <property type="entry name" value="Trimer_LpxA-like_sf"/>
</dbReference>
<keyword evidence="2" id="KW-0441">Lipid A biosynthesis</keyword>
<proteinExistence type="inferred from homology"/>
<dbReference type="HAMAP" id="MF_00523">
    <property type="entry name" value="LpxD"/>
    <property type="match status" value="1"/>
</dbReference>
<evidence type="ECO:0000256" key="2">
    <source>
        <dbReference type="ARBA" id="ARBA00022556"/>
    </source>
</evidence>
<dbReference type="GO" id="GO:0016020">
    <property type="term" value="C:membrane"/>
    <property type="evidence" value="ECO:0007669"/>
    <property type="project" value="GOC"/>
</dbReference>
<protein>
    <submittedName>
        <fullName evidence="6">UDP-3-O-(3-hydroxymyristoyl) glucosamine N-acyltransferase 2</fullName>
        <ecNumber evidence="6">2.3.1.-</ecNumber>
    </submittedName>
</protein>
<evidence type="ECO:0000256" key="4">
    <source>
        <dbReference type="ARBA" id="ARBA00023098"/>
    </source>
</evidence>
<dbReference type="Gene3D" id="2.160.10.10">
    <property type="entry name" value="Hexapeptide repeat proteins"/>
    <property type="match status" value="1"/>
</dbReference>
<sequence>MSMTVGELIERLGGRLLAGNPNTIASGVGDFERAGSSLIVFAEDAEGVLAAFASGAGVVVIPEGVSIPDAMESKVVVVAGQPRLWFAQAGRLLREPLGVEGVHKAAVVAEDAELAEGVTVGPCAVVESGARIGLRTRIEAGAVIGAGVCIGADCRIYPRAVLYAGTELGNRVVVHAGAVLGADGFGYVRDRKTGRYTQFPQQGRLKIEDDVEIGANSTIDRGALAETRIGRGTKIDNLVHVGHNCTIGEDVVMASLCGVSGSSSVGNGAVLAGQVGIGDHAHIGDGVILGGQAGVLSGKTVTTRGTVLWGTPAKPLRQYLRELATLSRLSRRGKREVE</sequence>
<dbReference type="InterPro" id="IPR007691">
    <property type="entry name" value="LpxD"/>
</dbReference>
<dbReference type="PROSITE" id="PS00101">
    <property type="entry name" value="HEXAPEP_TRANSFERASES"/>
    <property type="match status" value="1"/>
</dbReference>
<dbReference type="GO" id="GO:0016410">
    <property type="term" value="F:N-acyltransferase activity"/>
    <property type="evidence" value="ECO:0007669"/>
    <property type="project" value="InterPro"/>
</dbReference>
<dbReference type="AlphaFoldDB" id="E6QMA9"/>
<dbReference type="PANTHER" id="PTHR43378:SF2">
    <property type="entry name" value="UDP-3-O-ACYLGLUCOSAMINE N-ACYLTRANSFERASE 1, MITOCHONDRIAL-RELATED"/>
    <property type="match status" value="1"/>
</dbReference>
<dbReference type="GO" id="GO:0009245">
    <property type="term" value="P:lipid A biosynthetic process"/>
    <property type="evidence" value="ECO:0007669"/>
    <property type="project" value="UniProtKB-KW"/>
</dbReference>